<keyword evidence="2" id="KW-1185">Reference proteome</keyword>
<comment type="caution">
    <text evidence="1">The sequence shown here is derived from an EMBL/GenBank/DDBJ whole genome shotgun (WGS) entry which is preliminary data.</text>
</comment>
<reference evidence="1 2" key="1">
    <citation type="journal article" date="2024" name="G3 (Bethesda)">
        <title>Genome assembly of Hibiscus sabdariffa L. provides insights into metabolisms of medicinal natural products.</title>
        <authorList>
            <person name="Kim T."/>
        </authorList>
    </citation>
    <scope>NUCLEOTIDE SEQUENCE [LARGE SCALE GENOMIC DNA]</scope>
    <source>
        <strain evidence="1">TK-2024</strain>
        <tissue evidence="1">Old leaves</tissue>
    </source>
</reference>
<organism evidence="1 2">
    <name type="scientific">Hibiscus sabdariffa</name>
    <name type="common">roselle</name>
    <dbReference type="NCBI Taxonomy" id="183260"/>
    <lineage>
        <taxon>Eukaryota</taxon>
        <taxon>Viridiplantae</taxon>
        <taxon>Streptophyta</taxon>
        <taxon>Embryophyta</taxon>
        <taxon>Tracheophyta</taxon>
        <taxon>Spermatophyta</taxon>
        <taxon>Magnoliopsida</taxon>
        <taxon>eudicotyledons</taxon>
        <taxon>Gunneridae</taxon>
        <taxon>Pentapetalae</taxon>
        <taxon>rosids</taxon>
        <taxon>malvids</taxon>
        <taxon>Malvales</taxon>
        <taxon>Malvaceae</taxon>
        <taxon>Malvoideae</taxon>
        <taxon>Hibiscus</taxon>
    </lineage>
</organism>
<dbReference type="Proteomes" id="UP001396334">
    <property type="component" value="Unassembled WGS sequence"/>
</dbReference>
<name>A0ABR2QY07_9ROSI</name>
<sequence length="107" mass="11494">MAENKVQRHQKLKRIPFVTKNNSTSMKRLLFAMGLMALLVSAELSVAVHGRTLRSITVVEDNVVGGASVSSFGAVSAAAANNLSTRDWFRSLGFRLASGPSRRGPGH</sequence>
<dbReference type="EMBL" id="JBBPBN010000030">
    <property type="protein sequence ID" value="KAK9005561.1"/>
    <property type="molecule type" value="Genomic_DNA"/>
</dbReference>
<protein>
    <submittedName>
        <fullName evidence="1">Uncharacterized protein</fullName>
    </submittedName>
</protein>
<evidence type="ECO:0000313" key="2">
    <source>
        <dbReference type="Proteomes" id="UP001396334"/>
    </source>
</evidence>
<proteinExistence type="predicted"/>
<evidence type="ECO:0000313" key="1">
    <source>
        <dbReference type="EMBL" id="KAK9005561.1"/>
    </source>
</evidence>
<accession>A0ABR2QY07</accession>
<gene>
    <name evidence="1" type="ORF">V6N11_042989</name>
</gene>